<dbReference type="EMBL" id="JBHTJF010000001">
    <property type="protein sequence ID" value="MFD0942359.1"/>
    <property type="molecule type" value="Genomic_DNA"/>
</dbReference>
<keyword evidence="2" id="KW-1185">Reference proteome</keyword>
<dbReference type="Proteomes" id="UP001596976">
    <property type="component" value="Unassembled WGS sequence"/>
</dbReference>
<proteinExistence type="predicted"/>
<name>A0ABW3GU29_9BACL</name>
<accession>A0ABW3GU29</accession>
<protein>
    <submittedName>
        <fullName evidence="1">Uncharacterized protein</fullName>
    </submittedName>
</protein>
<sequence>MAEINYIRYETNTKGKSYSSVAKQMNRDGRTIKKYSEQGGNCLNKKEKHT</sequence>
<gene>
    <name evidence="1" type="ORF">ACFQ0V_00960</name>
</gene>
<comment type="caution">
    <text evidence="1">The sequence shown here is derived from an EMBL/GenBank/DDBJ whole genome shotgun (WGS) entry which is preliminary data.</text>
</comment>
<evidence type="ECO:0000313" key="1">
    <source>
        <dbReference type="EMBL" id="MFD0942359.1"/>
    </source>
</evidence>
<reference evidence="2" key="1">
    <citation type="journal article" date="2019" name="Int. J. Syst. Evol. Microbiol.">
        <title>The Global Catalogue of Microorganisms (GCM) 10K type strain sequencing project: providing services to taxonomists for standard genome sequencing and annotation.</title>
        <authorList>
            <consortium name="The Broad Institute Genomics Platform"/>
            <consortium name="The Broad Institute Genome Sequencing Center for Infectious Disease"/>
            <person name="Wu L."/>
            <person name="Ma J."/>
        </authorList>
    </citation>
    <scope>NUCLEOTIDE SEQUENCE [LARGE SCALE GENOMIC DNA]</scope>
    <source>
        <strain evidence="2">CCUG 63563</strain>
    </source>
</reference>
<evidence type="ECO:0000313" key="2">
    <source>
        <dbReference type="Proteomes" id="UP001596976"/>
    </source>
</evidence>
<organism evidence="1 2">
    <name type="scientific">Savagea faecisuis</name>
    <dbReference type="NCBI Taxonomy" id="1274803"/>
    <lineage>
        <taxon>Bacteria</taxon>
        <taxon>Bacillati</taxon>
        <taxon>Bacillota</taxon>
        <taxon>Bacilli</taxon>
        <taxon>Bacillales</taxon>
        <taxon>Caryophanaceae</taxon>
        <taxon>Savagea</taxon>
    </lineage>
</organism>
<dbReference type="RefSeq" id="WP_381008803.1">
    <property type="nucleotide sequence ID" value="NZ_JBHTJF010000001.1"/>
</dbReference>